<dbReference type="Proteomes" id="UP000253729">
    <property type="component" value="Unassembled WGS sequence"/>
</dbReference>
<evidence type="ECO:0000256" key="1">
    <source>
        <dbReference type="SAM" id="MobiDB-lite"/>
    </source>
</evidence>
<proteinExistence type="predicted"/>
<evidence type="ECO:0000313" key="2">
    <source>
        <dbReference type="EMBL" id="RDH27182.1"/>
    </source>
</evidence>
<evidence type="ECO:0000313" key="3">
    <source>
        <dbReference type="Proteomes" id="UP000253729"/>
    </source>
</evidence>
<keyword evidence="3" id="KW-1185">Reference proteome</keyword>
<name>A0A3F3PKE3_9EURO</name>
<reference evidence="2 3" key="1">
    <citation type="submission" date="2018-07" db="EMBL/GenBank/DDBJ databases">
        <title>The genomes of Aspergillus section Nigri reveals drivers in fungal speciation.</title>
        <authorList>
            <consortium name="DOE Joint Genome Institute"/>
            <person name="Vesth T.C."/>
            <person name="Nybo J."/>
            <person name="Theobald S."/>
            <person name="Brandl J."/>
            <person name="Frisvad J.C."/>
            <person name="Nielsen K.F."/>
            <person name="Lyhne E.K."/>
            <person name="Kogle M.E."/>
            <person name="Kuo A."/>
            <person name="Riley R."/>
            <person name="Clum A."/>
            <person name="Nolan M."/>
            <person name="Lipzen A."/>
            <person name="Salamov A."/>
            <person name="Henrissat B."/>
            <person name="Wiebenga A."/>
            <person name="De vries R.P."/>
            <person name="Grigoriev I.V."/>
            <person name="Mortensen U.H."/>
            <person name="Andersen M.R."/>
            <person name="Baker S.E."/>
        </authorList>
    </citation>
    <scope>NUCLEOTIDE SEQUENCE [LARGE SCALE GENOMIC DNA]</scope>
    <source>
        <strain evidence="2 3">CBS 139.54b</strain>
    </source>
</reference>
<dbReference type="EMBL" id="KZ852097">
    <property type="protein sequence ID" value="RDH27182.1"/>
    <property type="molecule type" value="Genomic_DNA"/>
</dbReference>
<dbReference type="RefSeq" id="XP_026620204.1">
    <property type="nucleotide sequence ID" value="XM_026774804.1"/>
</dbReference>
<protein>
    <submittedName>
        <fullName evidence="2">Uncharacterized protein</fullName>
    </submittedName>
</protein>
<gene>
    <name evidence="2" type="ORF">BDQ94DRAFT_185144</name>
</gene>
<dbReference type="AlphaFoldDB" id="A0A3F3PKE3"/>
<feature type="compositionally biased region" description="Basic and acidic residues" evidence="1">
    <location>
        <begin position="127"/>
        <end position="140"/>
    </location>
</feature>
<organism evidence="2 3">
    <name type="scientific">Aspergillus welwitschiae</name>
    <dbReference type="NCBI Taxonomy" id="1341132"/>
    <lineage>
        <taxon>Eukaryota</taxon>
        <taxon>Fungi</taxon>
        <taxon>Dikarya</taxon>
        <taxon>Ascomycota</taxon>
        <taxon>Pezizomycotina</taxon>
        <taxon>Eurotiomycetes</taxon>
        <taxon>Eurotiomycetidae</taxon>
        <taxon>Eurotiales</taxon>
        <taxon>Aspergillaceae</taxon>
        <taxon>Aspergillus</taxon>
        <taxon>Aspergillus subgen. Circumdati</taxon>
    </lineage>
</organism>
<sequence length="359" mass="41022">MFPETIITAQRNTHLSTHHQSPFPPAPSNILPLSHIFIMSSASEVSWEVSFLQVQTSTADAATDTLYANGHMQVPVIVTIKAIDPESASTYELKDSDLKNIKLIDYDDENPATEISGSWSYSATENEFEHALPTSRKEPQPDLSLADGDPQRKRYWVTTTKIGNKRIGASIQQPDGTVVHTASAAFDSKVTLRGINPETYTKDDLNLERNDTANGDFYSPNYHWYWDQDNYFLTSTKYEFRKVELYSYDGGSSDPYLKYSTGFFSVHAPCNIFYYWPMGSQETRTVGRGRMTTEITINQRLNAMCCTRMMFTGANPWEESHYWEGKFTIYDKFGNFGTFFMGYDEDRNQMQILTKKYEG</sequence>
<accession>A0A3F3PKE3</accession>
<dbReference type="GeneID" id="38143160"/>
<feature type="region of interest" description="Disordered" evidence="1">
    <location>
        <begin position="127"/>
        <end position="150"/>
    </location>
</feature>